<organism evidence="1 2">
    <name type="scientific">Choristoneura fumiferana</name>
    <name type="common">Spruce budworm moth</name>
    <name type="synonym">Archips fumiferana</name>
    <dbReference type="NCBI Taxonomy" id="7141"/>
    <lineage>
        <taxon>Eukaryota</taxon>
        <taxon>Metazoa</taxon>
        <taxon>Ecdysozoa</taxon>
        <taxon>Arthropoda</taxon>
        <taxon>Hexapoda</taxon>
        <taxon>Insecta</taxon>
        <taxon>Pterygota</taxon>
        <taxon>Neoptera</taxon>
        <taxon>Endopterygota</taxon>
        <taxon>Lepidoptera</taxon>
        <taxon>Glossata</taxon>
        <taxon>Ditrysia</taxon>
        <taxon>Tortricoidea</taxon>
        <taxon>Tortricidae</taxon>
        <taxon>Tortricinae</taxon>
        <taxon>Choristoneura</taxon>
    </lineage>
</organism>
<sequence>MCRTVQSFGQTIICLLQMIIRIMMTTLLMIENLIRLVLQTLYNLLSFVFQICSLIPICLVFLMTSKLKFLFCGGAGGCGGGGGCSGNRGGGSCDCVMSFLAVVLIIWLFKTTGVLDKILKKLGYVKEPSKSFLRTKEEFELEKNETEEEDVKERARDDEGKRDVKLEDYDDTTSQPSTIAVATHSGNGTLKSNLTTIYYYLNVNDCSSSEENITIAASVLVNLFKTLNTSRHEMANCVDYNHKKLLLLEPRTAWAQLEKDPDLQNALNNIPPELEGKVTKEQFEEVQNKSAALFKDKCMRNGGANAFGNAEKAFLGLKSCVEGLVNRTELAKEIEEAKPVGKIDEVFKK</sequence>
<proteinExistence type="predicted"/>
<comment type="caution">
    <text evidence="1">The sequence shown here is derived from an EMBL/GenBank/DDBJ whole genome shotgun (WGS) entry which is preliminary data.</text>
</comment>
<protein>
    <submittedName>
        <fullName evidence="1">Uncharacterized protein</fullName>
    </submittedName>
</protein>
<name>A0ACC0JYX2_CHOFU</name>
<dbReference type="Proteomes" id="UP001064048">
    <property type="component" value="Chromosome 12"/>
</dbReference>
<accession>A0ACC0JYX2</accession>
<dbReference type="EMBL" id="CM046112">
    <property type="protein sequence ID" value="KAI8429170.1"/>
    <property type="molecule type" value="Genomic_DNA"/>
</dbReference>
<reference evidence="1 2" key="1">
    <citation type="journal article" date="2022" name="Genome Biol. Evol.">
        <title>The Spruce Budworm Genome: Reconstructing the Evolutionary History of Antifreeze Proteins.</title>
        <authorList>
            <person name="Beliveau C."/>
            <person name="Gagne P."/>
            <person name="Picq S."/>
            <person name="Vernygora O."/>
            <person name="Keeling C.I."/>
            <person name="Pinkney K."/>
            <person name="Doucet D."/>
            <person name="Wen F."/>
            <person name="Johnston J.S."/>
            <person name="Maaroufi H."/>
            <person name="Boyle B."/>
            <person name="Laroche J."/>
            <person name="Dewar K."/>
            <person name="Juretic N."/>
            <person name="Blackburn G."/>
            <person name="Nisole A."/>
            <person name="Brunet B."/>
            <person name="Brandao M."/>
            <person name="Lumley L."/>
            <person name="Duan J."/>
            <person name="Quan G."/>
            <person name="Lucarotti C.J."/>
            <person name="Roe A.D."/>
            <person name="Sperling F.A.H."/>
            <person name="Levesque R.C."/>
            <person name="Cusson M."/>
        </authorList>
    </citation>
    <scope>NUCLEOTIDE SEQUENCE [LARGE SCALE GENOMIC DNA]</scope>
    <source>
        <strain evidence="1">Glfc:IPQL:Cfum</strain>
    </source>
</reference>
<keyword evidence="2" id="KW-1185">Reference proteome</keyword>
<gene>
    <name evidence="1" type="ORF">MSG28_007710</name>
</gene>
<evidence type="ECO:0000313" key="2">
    <source>
        <dbReference type="Proteomes" id="UP001064048"/>
    </source>
</evidence>
<evidence type="ECO:0000313" key="1">
    <source>
        <dbReference type="EMBL" id="KAI8429170.1"/>
    </source>
</evidence>